<evidence type="ECO:0000256" key="6">
    <source>
        <dbReference type="SAM" id="Phobius"/>
    </source>
</evidence>
<evidence type="ECO:0000256" key="3">
    <source>
        <dbReference type="ARBA" id="ARBA00022989"/>
    </source>
</evidence>
<keyword evidence="4 6" id="KW-0472">Membrane</keyword>
<keyword evidence="9" id="KW-1185">Reference proteome</keyword>
<dbReference type="Pfam" id="PF09413">
    <property type="entry name" value="DUF2007"/>
    <property type="match status" value="1"/>
</dbReference>
<dbReference type="Proteomes" id="UP000183104">
    <property type="component" value="Unassembled WGS sequence"/>
</dbReference>
<evidence type="ECO:0000259" key="7">
    <source>
        <dbReference type="Pfam" id="PF09413"/>
    </source>
</evidence>
<proteinExistence type="predicted"/>
<comment type="subcellular location">
    <subcellularLocation>
        <location evidence="1">Membrane</location>
        <topology evidence="1">Multi-pass membrane protein</topology>
    </subcellularLocation>
</comment>
<dbReference type="OrthoDB" id="8480302at2"/>
<evidence type="ECO:0000313" key="9">
    <source>
        <dbReference type="Proteomes" id="UP000183104"/>
    </source>
</evidence>
<dbReference type="AlphaFoldDB" id="A0A1G5HDB0"/>
<feature type="compositionally biased region" description="Basic and acidic residues" evidence="5">
    <location>
        <begin position="78"/>
        <end position="96"/>
    </location>
</feature>
<dbReference type="RefSeq" id="WP_054965834.1">
    <property type="nucleotide sequence ID" value="NZ_FMUN01000008.1"/>
</dbReference>
<dbReference type="Pfam" id="PF09685">
    <property type="entry name" value="MamF_MmsF"/>
    <property type="match status" value="1"/>
</dbReference>
<sequence>MALPGVLHVITIATFDNQALAHIAKGRLEAEGIPAEIADDHLIQTDWLYGVALGGIKVQVPEAHAARAHSILEQDYSGELHPEPEEGPAHPEEPRPLDPAAMESQTPSDPRADVGKWAALVHLAAFAGLFVPLGNLLGTLFAWLGRRGVAPEVDREGREAVNFQISITLYALAALAMASPSVAYPVILGLFFLDTILVLYAALRAHRHQPFRYPLTIRLLT</sequence>
<dbReference type="InterPro" id="IPR019109">
    <property type="entry name" value="MamF_MmsF"/>
</dbReference>
<feature type="transmembrane region" description="Helical" evidence="6">
    <location>
        <begin position="184"/>
        <end position="203"/>
    </location>
</feature>
<dbReference type="STRING" id="381306.AN478_06640"/>
<name>A0A1G5HDB0_9GAMM</name>
<feature type="transmembrane region" description="Helical" evidence="6">
    <location>
        <begin position="160"/>
        <end position="178"/>
    </location>
</feature>
<evidence type="ECO:0000256" key="5">
    <source>
        <dbReference type="SAM" id="MobiDB-lite"/>
    </source>
</evidence>
<feature type="region of interest" description="Disordered" evidence="5">
    <location>
        <begin position="78"/>
        <end position="110"/>
    </location>
</feature>
<reference evidence="9" key="1">
    <citation type="submission" date="2016-10" db="EMBL/GenBank/DDBJ databases">
        <authorList>
            <person name="Varghese N."/>
        </authorList>
    </citation>
    <scope>NUCLEOTIDE SEQUENCE [LARGE SCALE GENOMIC DNA]</scope>
    <source>
        <strain evidence="9">HL 19</strain>
    </source>
</reference>
<dbReference type="InterPro" id="IPR018551">
    <property type="entry name" value="DUF2007"/>
</dbReference>
<accession>A0A1G5HDB0</accession>
<gene>
    <name evidence="8" type="ORF">SAMN05661077_2691</name>
</gene>
<evidence type="ECO:0000256" key="1">
    <source>
        <dbReference type="ARBA" id="ARBA00004141"/>
    </source>
</evidence>
<organism evidence="8 9">
    <name type="scientific">Thiohalorhabdus denitrificans</name>
    <dbReference type="NCBI Taxonomy" id="381306"/>
    <lineage>
        <taxon>Bacteria</taxon>
        <taxon>Pseudomonadati</taxon>
        <taxon>Pseudomonadota</taxon>
        <taxon>Gammaproteobacteria</taxon>
        <taxon>Thiohalorhabdales</taxon>
        <taxon>Thiohalorhabdaceae</taxon>
        <taxon>Thiohalorhabdus</taxon>
    </lineage>
</organism>
<dbReference type="InterPro" id="IPR011322">
    <property type="entry name" value="N-reg_PII-like_a/b"/>
</dbReference>
<dbReference type="Gene3D" id="3.30.70.790">
    <property type="entry name" value="UreE, C-terminal domain"/>
    <property type="match status" value="1"/>
</dbReference>
<keyword evidence="2 6" id="KW-0812">Transmembrane</keyword>
<dbReference type="EMBL" id="FMUN01000008">
    <property type="protein sequence ID" value="SCY61489.1"/>
    <property type="molecule type" value="Genomic_DNA"/>
</dbReference>
<keyword evidence="3 6" id="KW-1133">Transmembrane helix</keyword>
<dbReference type="SUPFAM" id="SSF54913">
    <property type="entry name" value="GlnB-like"/>
    <property type="match status" value="1"/>
</dbReference>
<feature type="domain" description="DUF2007" evidence="7">
    <location>
        <begin position="10"/>
        <end position="73"/>
    </location>
</feature>
<evidence type="ECO:0000256" key="4">
    <source>
        <dbReference type="ARBA" id="ARBA00023136"/>
    </source>
</evidence>
<evidence type="ECO:0000256" key="2">
    <source>
        <dbReference type="ARBA" id="ARBA00022692"/>
    </source>
</evidence>
<feature type="transmembrane region" description="Helical" evidence="6">
    <location>
        <begin position="117"/>
        <end position="144"/>
    </location>
</feature>
<evidence type="ECO:0000313" key="8">
    <source>
        <dbReference type="EMBL" id="SCY61489.1"/>
    </source>
</evidence>
<protein>
    <submittedName>
        <fullName evidence="8">Uncharacterized conserved protein, Tic20 family</fullName>
    </submittedName>
</protein>